<reference evidence="7 8" key="1">
    <citation type="journal article" date="2024" name="Nat. Commun.">
        <title>Phylogenomics reveals the evolutionary origins of lichenization in chlorophyte algae.</title>
        <authorList>
            <person name="Puginier C."/>
            <person name="Libourel C."/>
            <person name="Otte J."/>
            <person name="Skaloud P."/>
            <person name="Haon M."/>
            <person name="Grisel S."/>
            <person name="Petersen M."/>
            <person name="Berrin J.G."/>
            <person name="Delaux P.M."/>
            <person name="Dal Grande F."/>
            <person name="Keller J."/>
        </authorList>
    </citation>
    <scope>NUCLEOTIDE SEQUENCE [LARGE SCALE GENOMIC DNA]</scope>
    <source>
        <strain evidence="7 8">SAG 2145</strain>
    </source>
</reference>
<comment type="caution">
    <text evidence="7">The sequence shown here is derived from an EMBL/GenBank/DDBJ whole genome shotgun (WGS) entry which is preliminary data.</text>
</comment>
<evidence type="ECO:0000256" key="1">
    <source>
        <dbReference type="ARBA" id="ARBA00004141"/>
    </source>
</evidence>
<evidence type="ECO:0000313" key="7">
    <source>
        <dbReference type="EMBL" id="KAK9835552.1"/>
    </source>
</evidence>
<keyword evidence="2 6" id="KW-0812">Transmembrane</keyword>
<protein>
    <submittedName>
        <fullName evidence="7">Uncharacterized protein</fullName>
    </submittedName>
</protein>
<comment type="subcellular location">
    <subcellularLocation>
        <location evidence="1">Membrane</location>
        <topology evidence="1">Multi-pass membrane protein</topology>
    </subcellularLocation>
</comment>
<dbReference type="PANTHER" id="PTHR47804:SF3">
    <property type="entry name" value="PROTEIN BRE4"/>
    <property type="match status" value="1"/>
</dbReference>
<gene>
    <name evidence="7" type="ORF">WJX74_002776</name>
</gene>
<evidence type="ECO:0000256" key="2">
    <source>
        <dbReference type="ARBA" id="ARBA00022692"/>
    </source>
</evidence>
<dbReference type="AlphaFoldDB" id="A0AAW1RNZ6"/>
<dbReference type="InterPro" id="IPR020966">
    <property type="entry name" value="ALMT"/>
</dbReference>
<evidence type="ECO:0000256" key="6">
    <source>
        <dbReference type="SAM" id="Phobius"/>
    </source>
</evidence>
<evidence type="ECO:0000313" key="8">
    <source>
        <dbReference type="Proteomes" id="UP001438707"/>
    </source>
</evidence>
<evidence type="ECO:0000256" key="4">
    <source>
        <dbReference type="ARBA" id="ARBA00023136"/>
    </source>
</evidence>
<feature type="transmembrane region" description="Helical" evidence="6">
    <location>
        <begin position="105"/>
        <end position="122"/>
    </location>
</feature>
<dbReference type="Proteomes" id="UP001438707">
    <property type="component" value="Unassembled WGS sequence"/>
</dbReference>
<keyword evidence="8" id="KW-1185">Reference proteome</keyword>
<dbReference type="EMBL" id="JALJOS010000008">
    <property type="protein sequence ID" value="KAK9835552.1"/>
    <property type="molecule type" value="Genomic_DNA"/>
</dbReference>
<proteinExistence type="predicted"/>
<feature type="region of interest" description="Disordered" evidence="5">
    <location>
        <begin position="410"/>
        <end position="432"/>
    </location>
</feature>
<evidence type="ECO:0000256" key="3">
    <source>
        <dbReference type="ARBA" id="ARBA00022989"/>
    </source>
</evidence>
<feature type="transmembrane region" description="Helical" evidence="6">
    <location>
        <begin position="50"/>
        <end position="68"/>
    </location>
</feature>
<accession>A0AAW1RNZ6</accession>
<dbReference type="GO" id="GO:0016020">
    <property type="term" value="C:membrane"/>
    <property type="evidence" value="ECO:0007669"/>
    <property type="project" value="UniProtKB-SubCell"/>
</dbReference>
<feature type="transmembrane region" description="Helical" evidence="6">
    <location>
        <begin position="21"/>
        <end position="38"/>
    </location>
</feature>
<organism evidence="7 8">
    <name type="scientific">Apatococcus lobatus</name>
    <dbReference type="NCBI Taxonomy" id="904363"/>
    <lineage>
        <taxon>Eukaryota</taxon>
        <taxon>Viridiplantae</taxon>
        <taxon>Chlorophyta</taxon>
        <taxon>core chlorophytes</taxon>
        <taxon>Trebouxiophyceae</taxon>
        <taxon>Chlorellales</taxon>
        <taxon>Chlorellaceae</taxon>
        <taxon>Apatococcus</taxon>
    </lineage>
</organism>
<name>A0AAW1RNZ6_9CHLO</name>
<feature type="transmembrane region" description="Helical" evidence="6">
    <location>
        <begin position="80"/>
        <end position="99"/>
    </location>
</feature>
<feature type="compositionally biased region" description="Polar residues" evidence="5">
    <location>
        <begin position="410"/>
        <end position="428"/>
    </location>
</feature>
<dbReference type="PANTHER" id="PTHR47804">
    <property type="entry name" value="60S RIBOSOMAL PROTEIN L19"/>
    <property type="match status" value="1"/>
</dbReference>
<feature type="transmembrane region" description="Helical" evidence="6">
    <location>
        <begin position="160"/>
        <end position="178"/>
    </location>
</feature>
<feature type="region of interest" description="Disordered" evidence="5">
    <location>
        <begin position="448"/>
        <end position="478"/>
    </location>
</feature>
<keyword evidence="3 6" id="KW-1133">Transmembrane helix</keyword>
<dbReference type="Pfam" id="PF11744">
    <property type="entry name" value="ALMT"/>
    <property type="match status" value="1"/>
</dbReference>
<keyword evidence="4 6" id="KW-0472">Membrane</keyword>
<evidence type="ECO:0000256" key="5">
    <source>
        <dbReference type="SAM" id="MobiDB-lite"/>
    </source>
</evidence>
<sequence length="543" mass="60250">MSNYKKRRKVPDVIRRSIRQGLGVGFAVFVGYILQEPLEGLTHHAAAQWLQGAKWCAITVIVVAAPVIGKVAQVSIERTLGTVIGGVLGYFAVIINRSITLQDDVIFGPLSAAAVAVIGVVVGRALKLEYSSRLFCMTYILVLMGAEVASDAFLVALTRIGGIVGGVMITLVLAVTVFPKSASHEAADTMSAALQGLMQLYALAWNMDWSEEDKSSNGYHRQTSDSGGNAADSLTRRLSKHSDTVRPLILKDMDLDADCEKTLMDVYSKLDQCQEYIPLSKNELYFTTIRGRWCFLPGLPWLQVGQWKLPQQEMQALATSVRRVARILYFLHITFQQAFDGYVKGLLRRRYPPEMMVELQTAFGGALADLADAFPENTYCQTSNLQRFLKVTHDLLALSEKQRRATMNIMNRLSRQTSRADGKTSNPMPSLEECPELVTIAGSLGVEQPAHSNEQRQEQQHHQTPSQSDSSEGPQMPLVDAEKLDGFPETSHGFKSKIRWYSFQFLMQQLADELNDSFIAMANVLAALPQNMQVGIQSLERIL</sequence>
<feature type="compositionally biased region" description="Polar residues" evidence="5">
    <location>
        <begin position="462"/>
        <end position="473"/>
    </location>
</feature>
<dbReference type="InterPro" id="IPR052430">
    <property type="entry name" value="IVT-Associated"/>
</dbReference>
<dbReference type="GO" id="GO:0015743">
    <property type="term" value="P:malate transport"/>
    <property type="evidence" value="ECO:0007669"/>
    <property type="project" value="InterPro"/>
</dbReference>